<feature type="region of interest" description="Disordered" evidence="1">
    <location>
        <begin position="1"/>
        <end position="29"/>
    </location>
</feature>
<reference evidence="2" key="1">
    <citation type="submission" date="2019-08" db="EMBL/GenBank/DDBJ databases">
        <authorList>
            <person name="Kucharzyk K."/>
            <person name="Murdoch R.W."/>
            <person name="Higgins S."/>
            <person name="Loffler F."/>
        </authorList>
    </citation>
    <scope>NUCLEOTIDE SEQUENCE</scope>
</reference>
<dbReference type="EMBL" id="VSSQ01018012">
    <property type="protein sequence ID" value="MPM60833.1"/>
    <property type="molecule type" value="Genomic_DNA"/>
</dbReference>
<evidence type="ECO:0000313" key="2">
    <source>
        <dbReference type="EMBL" id="MPM60833.1"/>
    </source>
</evidence>
<accession>A0A645BCC2</accession>
<proteinExistence type="predicted"/>
<comment type="caution">
    <text evidence="2">The sequence shown here is derived from an EMBL/GenBank/DDBJ whole genome shotgun (WGS) entry which is preliminary data.</text>
</comment>
<sequence>MQMPRRMIPGKSPEKQESGERPGPTVIGVFNINPGTCPVIGFPL</sequence>
<evidence type="ECO:0000256" key="1">
    <source>
        <dbReference type="SAM" id="MobiDB-lite"/>
    </source>
</evidence>
<gene>
    <name evidence="2" type="ORF">SDC9_107687</name>
</gene>
<name>A0A645BCC2_9ZZZZ</name>
<organism evidence="2">
    <name type="scientific">bioreactor metagenome</name>
    <dbReference type="NCBI Taxonomy" id="1076179"/>
    <lineage>
        <taxon>unclassified sequences</taxon>
        <taxon>metagenomes</taxon>
        <taxon>ecological metagenomes</taxon>
    </lineage>
</organism>
<protein>
    <submittedName>
        <fullName evidence="2">Uncharacterized protein</fullName>
    </submittedName>
</protein>
<dbReference type="AlphaFoldDB" id="A0A645BCC2"/>